<dbReference type="AlphaFoldDB" id="A0A1I6KY85"/>
<dbReference type="EMBL" id="FOZG01000002">
    <property type="protein sequence ID" value="SFR96164.1"/>
    <property type="molecule type" value="Genomic_DNA"/>
</dbReference>
<reference evidence="2 3" key="1">
    <citation type="submission" date="2016-10" db="EMBL/GenBank/DDBJ databases">
        <authorList>
            <person name="de Groot N.N."/>
        </authorList>
    </citation>
    <scope>NUCLEOTIDE SEQUENCE [LARGE SCALE GENOMIC DNA]</scope>
    <source>
        <strain evidence="2 3">S5-249</strain>
    </source>
</reference>
<keyword evidence="1" id="KW-1133">Transmembrane helix</keyword>
<feature type="transmembrane region" description="Helical" evidence="1">
    <location>
        <begin position="97"/>
        <end position="118"/>
    </location>
</feature>
<keyword evidence="1" id="KW-0472">Membrane</keyword>
<proteinExistence type="predicted"/>
<accession>A0A1I6KY85</accession>
<evidence type="ECO:0000313" key="3">
    <source>
        <dbReference type="Proteomes" id="UP000198824"/>
    </source>
</evidence>
<keyword evidence="1" id="KW-0812">Transmembrane</keyword>
<feature type="transmembrane region" description="Helical" evidence="1">
    <location>
        <begin position="20"/>
        <end position="37"/>
    </location>
</feature>
<organism evidence="2 3">
    <name type="scientific">Sphingomonas jatrophae</name>
    <dbReference type="NCBI Taxonomy" id="1166337"/>
    <lineage>
        <taxon>Bacteria</taxon>
        <taxon>Pseudomonadati</taxon>
        <taxon>Pseudomonadota</taxon>
        <taxon>Alphaproteobacteria</taxon>
        <taxon>Sphingomonadales</taxon>
        <taxon>Sphingomonadaceae</taxon>
        <taxon>Sphingomonas</taxon>
    </lineage>
</organism>
<dbReference type="Proteomes" id="UP000198824">
    <property type="component" value="Unassembled WGS sequence"/>
</dbReference>
<gene>
    <name evidence="2" type="ORF">SAMN05192580_1937</name>
</gene>
<feature type="transmembrane region" description="Helical" evidence="1">
    <location>
        <begin position="58"/>
        <end position="77"/>
    </location>
</feature>
<evidence type="ECO:0000313" key="2">
    <source>
        <dbReference type="EMBL" id="SFR96164.1"/>
    </source>
</evidence>
<name>A0A1I6KY85_9SPHN</name>
<keyword evidence="3" id="KW-1185">Reference proteome</keyword>
<sequence length="229" mass="24915">MLGAEPEIDSAGKTRISRFGVRWLIGLASMTGLGLLLSFFDTATDDFTAPFARSEPPIALVAMIGATATAAIMWRAVRDWPDEPARWHNDGPWTVVIVATIWSAIAAALVVAHATSLIEGQRNFPPSRTITYRNVLFGIARASNVARGGARAELQSIGVSVGIAQKDYDFMLGKRSRGPSVVRSAGRFCLRADLQRSGPHFRLTRRSLPRGHVVRCPRVQGRILSVPAR</sequence>
<protein>
    <submittedName>
        <fullName evidence="2">Uncharacterized protein</fullName>
    </submittedName>
</protein>
<evidence type="ECO:0000256" key="1">
    <source>
        <dbReference type="SAM" id="Phobius"/>
    </source>
</evidence>